<reference evidence="1" key="2">
    <citation type="submission" date="2022-09" db="EMBL/GenBank/DDBJ databases">
        <title>Biosynthetic gene clusters of Dactylosporangioum fulvum.</title>
        <authorList>
            <person name="Caradec T."/>
        </authorList>
    </citation>
    <scope>NUCLEOTIDE SEQUENCE</scope>
    <source>
        <strain evidence="1">NRRL B-16292</strain>
    </source>
</reference>
<reference evidence="1" key="1">
    <citation type="submission" date="2021-04" db="EMBL/GenBank/DDBJ databases">
        <authorList>
            <person name="Hartkoorn R.C."/>
            <person name="Beaudoing E."/>
            <person name="Hot D."/>
        </authorList>
    </citation>
    <scope>NUCLEOTIDE SEQUENCE</scope>
    <source>
        <strain evidence="1">NRRL B-16292</strain>
    </source>
</reference>
<dbReference type="Proteomes" id="UP001059617">
    <property type="component" value="Chromosome"/>
</dbReference>
<evidence type="ECO:0000313" key="2">
    <source>
        <dbReference type="Proteomes" id="UP001059617"/>
    </source>
</evidence>
<proteinExistence type="predicted"/>
<organism evidence="1 2">
    <name type="scientific">Dactylosporangium fulvum</name>
    <dbReference type="NCBI Taxonomy" id="53359"/>
    <lineage>
        <taxon>Bacteria</taxon>
        <taxon>Bacillati</taxon>
        <taxon>Actinomycetota</taxon>
        <taxon>Actinomycetes</taxon>
        <taxon>Micromonosporales</taxon>
        <taxon>Micromonosporaceae</taxon>
        <taxon>Dactylosporangium</taxon>
    </lineage>
</organism>
<accession>A0ABY5VWB9</accession>
<dbReference type="EMBL" id="CP073720">
    <property type="protein sequence ID" value="UWP81089.1"/>
    <property type="molecule type" value="Genomic_DNA"/>
</dbReference>
<evidence type="ECO:0000313" key="1">
    <source>
        <dbReference type="EMBL" id="UWP81089.1"/>
    </source>
</evidence>
<protein>
    <submittedName>
        <fullName evidence="1">Uncharacterized protein</fullName>
    </submittedName>
</protein>
<gene>
    <name evidence="1" type="ORF">Dfulv_39145</name>
</gene>
<name>A0ABY5VWB9_9ACTN</name>
<dbReference type="RefSeq" id="WP_259858852.1">
    <property type="nucleotide sequence ID" value="NZ_BAAAST010000189.1"/>
</dbReference>
<keyword evidence="2" id="KW-1185">Reference proteome</keyword>
<sequence length="60" mass="6470">MGIDRARTPTTRETAAGALVAGAPASSCAPRRADPFIMVKTLARGYDKTARGKEWKSRYS</sequence>